<name>A0ACD5TL15_AVESA</name>
<dbReference type="Proteomes" id="UP001732700">
    <property type="component" value="Chromosome 1A"/>
</dbReference>
<proteinExistence type="predicted"/>
<organism evidence="1 2">
    <name type="scientific">Avena sativa</name>
    <name type="common">Oat</name>
    <dbReference type="NCBI Taxonomy" id="4498"/>
    <lineage>
        <taxon>Eukaryota</taxon>
        <taxon>Viridiplantae</taxon>
        <taxon>Streptophyta</taxon>
        <taxon>Embryophyta</taxon>
        <taxon>Tracheophyta</taxon>
        <taxon>Spermatophyta</taxon>
        <taxon>Magnoliopsida</taxon>
        <taxon>Liliopsida</taxon>
        <taxon>Poales</taxon>
        <taxon>Poaceae</taxon>
        <taxon>BOP clade</taxon>
        <taxon>Pooideae</taxon>
        <taxon>Poodae</taxon>
        <taxon>Poeae</taxon>
        <taxon>Poeae Chloroplast Group 1 (Aveneae type)</taxon>
        <taxon>Aveninae</taxon>
        <taxon>Avena</taxon>
    </lineage>
</organism>
<dbReference type="EnsemblPlants" id="AVESA.00010b.r2.1AG0077500.1">
    <property type="protein sequence ID" value="AVESA.00010b.r2.1AG0077500.1.CDS"/>
    <property type="gene ID" value="AVESA.00010b.r2.1AG0077500"/>
</dbReference>
<protein>
    <submittedName>
        <fullName evidence="1">Uncharacterized protein</fullName>
    </submittedName>
</protein>
<keyword evidence="2" id="KW-1185">Reference proteome</keyword>
<accession>A0ACD5TL15</accession>
<sequence length="493" mass="56363">MWWPWWAALVAAGLFVLDAGARRAHAWYWTAPLGMERRGRLPPGDMGWPVVGGMWAFLRAFKSGQPDSFIDSFVRRFGRTGLYRAFMFSSPTVMVVTPEACKQVLMDDEAFVTGWPTATIALIGPRSFVSMPYDDHRRLRKLTAAPINGFEALTSYLGFIDHTVVSTLRSWSSEDKEIKFLTELRRMTFRIIMQIFMSGADDRTMAELERSYTQLNYGMRAMAINVPGFTYHKALKARRRLVALLQRVLDERRRAKGSSRKARVDMMDRLIAAEGEGGRRLDDEEIVDILVMYLNAGHESSGHITMWATVFLQENPDILAKAKAEQEEIMRNIPPTQKGLNLRDFRKMEYLSQVIDETLRFVNISFVSFRQATRDTFVNGYLIPKGWKVQLWYRSVHMDPEVYPDPKKFDPSRWEGPPPRAGTFLPFGLGARLCPGNDLAKLEISVFLHHFLLGYKLTRVNPDCRVQYLPHPRPVDNCLARITRVSSSGSGGH</sequence>
<evidence type="ECO:0000313" key="2">
    <source>
        <dbReference type="Proteomes" id="UP001732700"/>
    </source>
</evidence>
<reference evidence="1" key="2">
    <citation type="submission" date="2025-09" db="UniProtKB">
        <authorList>
            <consortium name="EnsemblPlants"/>
        </authorList>
    </citation>
    <scope>IDENTIFICATION</scope>
</reference>
<reference evidence="1" key="1">
    <citation type="submission" date="2021-05" db="EMBL/GenBank/DDBJ databases">
        <authorList>
            <person name="Scholz U."/>
            <person name="Mascher M."/>
            <person name="Fiebig A."/>
        </authorList>
    </citation>
    <scope>NUCLEOTIDE SEQUENCE [LARGE SCALE GENOMIC DNA]</scope>
</reference>
<evidence type="ECO:0000313" key="1">
    <source>
        <dbReference type="EnsemblPlants" id="AVESA.00010b.r2.1AG0077500.1.CDS"/>
    </source>
</evidence>